<proteinExistence type="predicted"/>
<evidence type="ECO:0000256" key="1">
    <source>
        <dbReference type="SAM" id="MobiDB-lite"/>
    </source>
</evidence>
<evidence type="ECO:0000313" key="3">
    <source>
        <dbReference type="EMBL" id="MFE3870443.1"/>
    </source>
</evidence>
<dbReference type="Proteomes" id="UP001600107">
    <property type="component" value="Unassembled WGS sequence"/>
</dbReference>
<name>A0ABW6I2G2_9FLAO</name>
<accession>A0ABW6I2G2</accession>
<dbReference type="RefSeq" id="WP_379850245.1">
    <property type="nucleotide sequence ID" value="NZ_JBHZPY010000002.1"/>
</dbReference>
<dbReference type="EMBL" id="JBHZPY010000002">
    <property type="protein sequence ID" value="MFE3870443.1"/>
    <property type="molecule type" value="Genomic_DNA"/>
</dbReference>
<feature type="domain" description="DUF6444" evidence="2">
    <location>
        <begin position="9"/>
        <end position="72"/>
    </location>
</feature>
<organism evidence="3 4">
    <name type="scientific">Flavobacterium zhoui</name>
    <dbReference type="NCBI Taxonomy" id="3230414"/>
    <lineage>
        <taxon>Bacteria</taxon>
        <taxon>Pseudomonadati</taxon>
        <taxon>Bacteroidota</taxon>
        <taxon>Flavobacteriia</taxon>
        <taxon>Flavobacteriales</taxon>
        <taxon>Flavobacteriaceae</taxon>
        <taxon>Flavobacterium</taxon>
    </lineage>
</organism>
<keyword evidence="4" id="KW-1185">Reference proteome</keyword>
<gene>
    <name evidence="3" type="ORF">ACFX5F_04320</name>
</gene>
<sequence length="143" mass="16465">MNSDKKRIAELETKVIRLESLIEKLLDKMHRKNSRNSSVSPSKDENRPLKNQSFRTKSSKKAGGQPGHKGTTLKMVENPDQIINHKPDFCNFCGNDLSDQPEELLLKRQVVDIPVIFPKYTEHRIFKKTCSCGHQNKSVFQKM</sequence>
<evidence type="ECO:0000259" key="2">
    <source>
        <dbReference type="Pfam" id="PF20042"/>
    </source>
</evidence>
<reference evidence="3 4" key="1">
    <citation type="submission" date="2024-06" db="EMBL/GenBank/DDBJ databases">
        <title>Flavobacterium spp. isolated from glacier.</title>
        <authorList>
            <person name="Han D."/>
        </authorList>
    </citation>
    <scope>NUCLEOTIDE SEQUENCE [LARGE SCALE GENOMIC DNA]</scope>
    <source>
        <strain evidence="3 4">ZS1P70</strain>
    </source>
</reference>
<protein>
    <submittedName>
        <fullName evidence="3">DUF6444 domain-containing protein</fullName>
    </submittedName>
</protein>
<comment type="caution">
    <text evidence="3">The sequence shown here is derived from an EMBL/GenBank/DDBJ whole genome shotgun (WGS) entry which is preliminary data.</text>
</comment>
<feature type="region of interest" description="Disordered" evidence="1">
    <location>
        <begin position="27"/>
        <end position="76"/>
    </location>
</feature>
<dbReference type="InterPro" id="IPR045618">
    <property type="entry name" value="DUF6444"/>
</dbReference>
<evidence type="ECO:0000313" key="4">
    <source>
        <dbReference type="Proteomes" id="UP001600107"/>
    </source>
</evidence>
<dbReference type="Pfam" id="PF20042">
    <property type="entry name" value="DUF6444"/>
    <property type="match status" value="1"/>
</dbReference>